<dbReference type="HAMAP" id="MF_00209">
    <property type="entry name" value="Inorganic_PPase"/>
    <property type="match status" value="1"/>
</dbReference>
<dbReference type="PROSITE" id="PS00387">
    <property type="entry name" value="PPASE"/>
    <property type="match status" value="1"/>
</dbReference>
<evidence type="ECO:0000256" key="7">
    <source>
        <dbReference type="ARBA" id="ARBA00047820"/>
    </source>
</evidence>
<dbReference type="GO" id="GO:0005524">
    <property type="term" value="F:ATP binding"/>
    <property type="evidence" value="ECO:0007669"/>
    <property type="project" value="InterPro"/>
</dbReference>
<dbReference type="Gene3D" id="1.10.510.10">
    <property type="entry name" value="Transferase(Phosphotransferase) domain 1"/>
    <property type="match status" value="1"/>
</dbReference>
<keyword evidence="4" id="KW-0479">Metal-binding</keyword>
<dbReference type="InterPro" id="IPR008162">
    <property type="entry name" value="Pyrophosphatase"/>
</dbReference>
<keyword evidence="6" id="KW-0460">Magnesium</keyword>
<evidence type="ECO:0000313" key="11">
    <source>
        <dbReference type="EMBL" id="CCB61313.1"/>
    </source>
</evidence>
<accession>F6I2Z6</accession>
<dbReference type="Pfam" id="PF07714">
    <property type="entry name" value="PK_Tyr_Ser-Thr"/>
    <property type="match status" value="1"/>
</dbReference>
<keyword evidence="8" id="KW-1133">Transmembrane helix</keyword>
<dbReference type="GO" id="GO:0004427">
    <property type="term" value="F:inorganic diphosphate phosphatase activity"/>
    <property type="evidence" value="ECO:0000318"/>
    <property type="project" value="GO_Central"/>
</dbReference>
<dbReference type="Proteomes" id="UP000009183">
    <property type="component" value="Chromosome 15"/>
</dbReference>
<feature type="transmembrane region" description="Helical" evidence="8">
    <location>
        <begin position="286"/>
        <end position="309"/>
    </location>
</feature>
<dbReference type="GO" id="GO:0005654">
    <property type="term" value="C:nucleoplasm"/>
    <property type="evidence" value="ECO:0007669"/>
    <property type="project" value="UniProtKB-ARBA"/>
</dbReference>
<comment type="similarity">
    <text evidence="2">Belongs to the PPase family.</text>
</comment>
<dbReference type="eggNOG" id="KOG1626">
    <property type="taxonomic scope" value="Eukaryota"/>
</dbReference>
<dbReference type="SUPFAM" id="SSF50324">
    <property type="entry name" value="Inorganic pyrophosphatase"/>
    <property type="match status" value="1"/>
</dbReference>
<evidence type="ECO:0000256" key="5">
    <source>
        <dbReference type="ARBA" id="ARBA00022801"/>
    </source>
</evidence>
<dbReference type="FunFam" id="3.90.80.10:FF:000002">
    <property type="entry name" value="Soluble inorganic pyrophosphatase 4"/>
    <property type="match status" value="1"/>
</dbReference>
<dbReference type="GO" id="GO:0000287">
    <property type="term" value="F:magnesium ion binding"/>
    <property type="evidence" value="ECO:0007669"/>
    <property type="project" value="InterPro"/>
</dbReference>
<dbReference type="InterPro" id="IPR011009">
    <property type="entry name" value="Kinase-like_dom_sf"/>
</dbReference>
<dbReference type="OrthoDB" id="1608002at2759"/>
<evidence type="ECO:0000256" key="2">
    <source>
        <dbReference type="ARBA" id="ARBA00006220"/>
    </source>
</evidence>
<dbReference type="PaxDb" id="29760-VIT_15s0048g02390.t01"/>
<dbReference type="EC" id="3.6.1.1" evidence="3"/>
<dbReference type="SMR" id="F6I2Z6"/>
<evidence type="ECO:0000256" key="4">
    <source>
        <dbReference type="ARBA" id="ARBA00022723"/>
    </source>
</evidence>
<dbReference type="Gene3D" id="3.90.80.10">
    <property type="entry name" value="Inorganic pyrophosphatase"/>
    <property type="match status" value="1"/>
</dbReference>
<dbReference type="Pfam" id="PF00719">
    <property type="entry name" value="Pyrophosphatase"/>
    <property type="match status" value="1"/>
</dbReference>
<feature type="signal peptide" evidence="9">
    <location>
        <begin position="1"/>
        <end position="20"/>
    </location>
</feature>
<name>F6I2Z6_VITVI</name>
<comment type="catalytic activity">
    <reaction evidence="7">
        <text>diphosphate + H2O = 2 phosphate + H(+)</text>
        <dbReference type="Rhea" id="RHEA:24576"/>
        <dbReference type="ChEBI" id="CHEBI:15377"/>
        <dbReference type="ChEBI" id="CHEBI:15378"/>
        <dbReference type="ChEBI" id="CHEBI:33019"/>
        <dbReference type="ChEBI" id="CHEBI:43474"/>
        <dbReference type="EC" id="3.6.1.1"/>
    </reaction>
</comment>
<dbReference type="SUPFAM" id="SSF56112">
    <property type="entry name" value="Protein kinase-like (PK-like)"/>
    <property type="match status" value="1"/>
</dbReference>
<dbReference type="AlphaFoldDB" id="F6I2Z6"/>
<evidence type="ECO:0000256" key="6">
    <source>
        <dbReference type="ARBA" id="ARBA00022842"/>
    </source>
</evidence>
<dbReference type="eggNOG" id="KOG1187">
    <property type="taxonomic scope" value="Eukaryota"/>
</dbReference>
<evidence type="ECO:0000256" key="1">
    <source>
        <dbReference type="ARBA" id="ARBA00001946"/>
    </source>
</evidence>
<protein>
    <recommendedName>
        <fullName evidence="3">inorganic diphosphatase</fullName>
        <ecNumber evidence="3">3.6.1.1</ecNumber>
    </recommendedName>
</protein>
<dbReference type="Gene3D" id="3.30.200.20">
    <property type="entry name" value="Phosphorylase Kinase, domain 1"/>
    <property type="match status" value="1"/>
</dbReference>
<reference evidence="12" key="1">
    <citation type="journal article" date="2007" name="Nature">
        <title>The grapevine genome sequence suggests ancestral hexaploidization in major angiosperm phyla.</title>
        <authorList>
            <consortium name="The French-Italian Public Consortium for Grapevine Genome Characterization."/>
            <person name="Jaillon O."/>
            <person name="Aury J.-M."/>
            <person name="Noel B."/>
            <person name="Policriti A."/>
            <person name="Clepet C."/>
            <person name="Casagrande A."/>
            <person name="Choisne N."/>
            <person name="Aubourg S."/>
            <person name="Vitulo N."/>
            <person name="Jubin C."/>
            <person name="Vezzi A."/>
            <person name="Legeai F."/>
            <person name="Hugueney P."/>
            <person name="Dasilva C."/>
            <person name="Horner D."/>
            <person name="Mica E."/>
            <person name="Jublot D."/>
            <person name="Poulain J."/>
            <person name="Bruyere C."/>
            <person name="Billault A."/>
            <person name="Segurens B."/>
            <person name="Gouyvenoux M."/>
            <person name="Ugarte E."/>
            <person name="Cattonaro F."/>
            <person name="Anthouard V."/>
            <person name="Vico V."/>
            <person name="Del Fabbro C."/>
            <person name="Alaux M."/>
            <person name="Di Gaspero G."/>
            <person name="Dumas V."/>
            <person name="Felice N."/>
            <person name="Paillard S."/>
            <person name="Juman I."/>
            <person name="Moroldo M."/>
            <person name="Scalabrin S."/>
            <person name="Canaguier A."/>
            <person name="Le Clainche I."/>
            <person name="Malacrida G."/>
            <person name="Durand E."/>
            <person name="Pesole G."/>
            <person name="Laucou V."/>
            <person name="Chatelet P."/>
            <person name="Merdinoglu D."/>
            <person name="Delledonne M."/>
            <person name="Pezzotti M."/>
            <person name="Lecharny A."/>
            <person name="Scarpelli C."/>
            <person name="Artiguenave F."/>
            <person name="Pe M.E."/>
            <person name="Valle G."/>
            <person name="Morgante M."/>
            <person name="Caboche M."/>
            <person name="Adam-Blondon A.-F."/>
            <person name="Weissenbach J."/>
            <person name="Quetier F."/>
            <person name="Wincker P."/>
        </authorList>
    </citation>
    <scope>NUCLEOTIDE SEQUENCE [LARGE SCALE GENOMIC DNA]</scope>
    <source>
        <strain evidence="12">cv. Pinot noir / PN40024</strain>
    </source>
</reference>
<comment type="cofactor">
    <cofactor evidence="1">
        <name>Mg(2+)</name>
        <dbReference type="ChEBI" id="CHEBI:18420"/>
    </cofactor>
</comment>
<keyword evidence="8" id="KW-0472">Membrane</keyword>
<feature type="domain" description="Protein kinase" evidence="10">
    <location>
        <begin position="352"/>
        <end position="634"/>
    </location>
</feature>
<dbReference type="InParanoid" id="F6I2Z6"/>
<dbReference type="InterPro" id="IPR036649">
    <property type="entry name" value="Pyrophosphatase_sf"/>
</dbReference>
<evidence type="ECO:0000256" key="9">
    <source>
        <dbReference type="SAM" id="SignalP"/>
    </source>
</evidence>
<feature type="chain" id="PRO_5003336540" description="inorganic diphosphatase" evidence="9">
    <location>
        <begin position="21"/>
        <end position="903"/>
    </location>
</feature>
<dbReference type="PROSITE" id="PS50011">
    <property type="entry name" value="PROTEIN_KINASE_DOM"/>
    <property type="match status" value="1"/>
</dbReference>
<dbReference type="ExpressionAtlas" id="F6I2Z6">
    <property type="expression patterns" value="baseline and differential"/>
</dbReference>
<dbReference type="EMBL" id="FN596739">
    <property type="protein sequence ID" value="CCB61313.1"/>
    <property type="molecule type" value="Genomic_DNA"/>
</dbReference>
<feature type="transmembrane region" description="Helical" evidence="8">
    <location>
        <begin position="657"/>
        <end position="675"/>
    </location>
</feature>
<dbReference type="GO" id="GO:0006796">
    <property type="term" value="P:phosphate-containing compound metabolic process"/>
    <property type="evidence" value="ECO:0000318"/>
    <property type="project" value="GO_Central"/>
</dbReference>
<keyword evidence="12" id="KW-1185">Reference proteome</keyword>
<proteinExistence type="inferred from homology"/>
<keyword evidence="5" id="KW-0378">Hydrolase</keyword>
<dbReference type="PANTHER" id="PTHR10286">
    <property type="entry name" value="INORGANIC PYROPHOSPHATASE"/>
    <property type="match status" value="1"/>
</dbReference>
<organism evidence="11 12">
    <name type="scientific">Vitis vinifera</name>
    <name type="common">Grape</name>
    <dbReference type="NCBI Taxonomy" id="29760"/>
    <lineage>
        <taxon>Eukaryota</taxon>
        <taxon>Viridiplantae</taxon>
        <taxon>Streptophyta</taxon>
        <taxon>Embryophyta</taxon>
        <taxon>Tracheophyta</taxon>
        <taxon>Spermatophyta</taxon>
        <taxon>Magnoliopsida</taxon>
        <taxon>eudicotyledons</taxon>
        <taxon>Gunneridae</taxon>
        <taxon>Pentapetalae</taxon>
        <taxon>rosids</taxon>
        <taxon>Vitales</taxon>
        <taxon>Vitaceae</taxon>
        <taxon>Viteae</taxon>
        <taxon>Vitis</taxon>
    </lineage>
</organism>
<sequence>MSPLLFFFSFFFFTLGASHSLPRLKLSGSVSNERNDKCGSIHIAFPFHLNSSSNSPAWPSSYAFRLSCVNSTTLFLNIASNSYRVLQFFSDGILVDFPGATSCRQYNDLNSFRFSGNDHFGISIDNFIGLYDCEDSSLCRADCEINVMPACDSNGNGNDSSRTSPACCYALSDGGVWQTGNGFSVFSQFGCRGFSCWLLQPGTNQGKRGVKLEWAVPKNSSQGVCAINAFMVNATSVQQGIRCMCRDGFVGDGFAHGLGCSKSCIKDGREANGKDCNTERRNEKKVVILAGVLAPVFIIASLIGLFCLFKRHVKSGTFDPDQAHYQSTISFRKACRTQLFTFHELEEATRGFEDGQKLVDSSNGTLYSGVLGDGSHVAVHKVQCGNERDLIQVLSRVEVLSAVLHRNMARLLGCCIDSGYTALVVYEYPANGTLEEHLHQSRGKNLCLDWYKRLKIAAETASILSFLQHEISPPIFHHDLKSGCIFLDHDFSIKIAGFGLLSSALGDGTQSYHNSGGSCFHRNDVYNLGVVLLEIIAGSRVLDPPTVALQKIGSGKLEEIVDPVLYYHEQPPFRREQIEVVADLATRCLLFGGDGKLGMMDVTRELVHMMKESMDGCSKRGPALEETFSNSSLLQMISIGRRKSSGSQPVPLRIQMLLIWSYVCNFLFNFFLFFFNPRIPEMSDQVNKHEAQETHVQETQLQQHSVPRLNERILSSLSRRSVAAHPWHDLEIGPGAPQIFNCVVEITKGSKVKYELDKKTGLIKVDRILYSSVVYPHNYGFIPRTLCEDNDPMDVLILMQEPVLPGCFLRARAIGLMPMIDQGEKDDKIIAVCADDPEYRHYTDIKELAPHRLAEIRRFFEEYKKNENKEVAVNDFLPSTTAVEAIQYSMDLYAEYIMQTLRR</sequence>
<dbReference type="GO" id="GO:0004672">
    <property type="term" value="F:protein kinase activity"/>
    <property type="evidence" value="ECO:0007669"/>
    <property type="project" value="InterPro"/>
</dbReference>
<dbReference type="InterPro" id="IPR000719">
    <property type="entry name" value="Prot_kinase_dom"/>
</dbReference>
<dbReference type="FunFam" id="1.10.510.10:FF:001534">
    <property type="entry name" value="Putative WAK-related receptor-like protein kinase family protein"/>
    <property type="match status" value="1"/>
</dbReference>
<dbReference type="CDD" id="cd00412">
    <property type="entry name" value="pyrophosphatase"/>
    <property type="match status" value="1"/>
</dbReference>
<keyword evidence="8" id="KW-0812">Transmembrane</keyword>
<dbReference type="FunFam" id="3.30.200.20:FF:000777">
    <property type="entry name" value="probably inactive receptor-like protein kinase At2g46850"/>
    <property type="match status" value="1"/>
</dbReference>
<evidence type="ECO:0000256" key="8">
    <source>
        <dbReference type="SAM" id="Phobius"/>
    </source>
</evidence>
<evidence type="ECO:0000259" key="10">
    <source>
        <dbReference type="PROSITE" id="PS50011"/>
    </source>
</evidence>
<dbReference type="GO" id="GO:0005829">
    <property type="term" value="C:cytosol"/>
    <property type="evidence" value="ECO:0000318"/>
    <property type="project" value="GO_Central"/>
</dbReference>
<dbReference type="InterPro" id="IPR001245">
    <property type="entry name" value="Ser-Thr/Tyr_kinase_cat_dom"/>
</dbReference>
<keyword evidence="9" id="KW-0732">Signal</keyword>
<dbReference type="HOGENOM" id="CLU_000288_43_5_1"/>
<evidence type="ECO:0000256" key="3">
    <source>
        <dbReference type="ARBA" id="ARBA00012146"/>
    </source>
</evidence>
<evidence type="ECO:0000313" key="12">
    <source>
        <dbReference type="Proteomes" id="UP000009183"/>
    </source>
</evidence>
<gene>
    <name evidence="11" type="ordered locus">VIT_15s0048g02390</name>
</gene>